<dbReference type="EMBL" id="NKYE01000023">
    <property type="protein sequence ID" value="OZM70185.1"/>
    <property type="molecule type" value="Genomic_DNA"/>
</dbReference>
<dbReference type="Proteomes" id="UP000242444">
    <property type="component" value="Unassembled WGS sequence"/>
</dbReference>
<name>A0A263CYK7_9PSEU</name>
<dbReference type="RefSeq" id="WP_094865836.1">
    <property type="nucleotide sequence ID" value="NZ_NKYE01000023.1"/>
</dbReference>
<dbReference type="SUPFAM" id="SSF54593">
    <property type="entry name" value="Glyoxalase/Bleomycin resistance protein/Dihydroxybiphenyl dioxygenase"/>
    <property type="match status" value="1"/>
</dbReference>
<organism evidence="2 3">
    <name type="scientific">Amycolatopsis antarctica</name>
    <dbReference type="NCBI Taxonomy" id="1854586"/>
    <lineage>
        <taxon>Bacteria</taxon>
        <taxon>Bacillati</taxon>
        <taxon>Actinomycetota</taxon>
        <taxon>Actinomycetes</taxon>
        <taxon>Pseudonocardiales</taxon>
        <taxon>Pseudonocardiaceae</taxon>
        <taxon>Amycolatopsis</taxon>
    </lineage>
</organism>
<dbReference type="PANTHER" id="PTHR35908">
    <property type="entry name" value="HYPOTHETICAL FUSION PROTEIN"/>
    <property type="match status" value="1"/>
</dbReference>
<dbReference type="InterPro" id="IPR029068">
    <property type="entry name" value="Glyas_Bleomycin-R_OHBP_Dase"/>
</dbReference>
<sequence length="132" mass="14253">MPAPTVPGLVPTLGGIVLDCPDPEALAGFYARLLEWPVPATSDPDWVSLTNPLGGPLLEFQRVADYRPPGWPEPDRPQQFHLDLTVTDLPAAHERALTLGARLLDDQPETFRVYADPAGHPFCLCACAADGD</sequence>
<feature type="domain" description="VOC" evidence="1">
    <location>
        <begin position="12"/>
        <end position="132"/>
    </location>
</feature>
<dbReference type="InterPro" id="IPR037523">
    <property type="entry name" value="VOC_core"/>
</dbReference>
<proteinExistence type="predicted"/>
<dbReference type="OrthoDB" id="1645442at2"/>
<dbReference type="Pfam" id="PF18029">
    <property type="entry name" value="Glyoxalase_6"/>
    <property type="match status" value="1"/>
</dbReference>
<evidence type="ECO:0000259" key="1">
    <source>
        <dbReference type="PROSITE" id="PS51819"/>
    </source>
</evidence>
<dbReference type="PANTHER" id="PTHR35908:SF1">
    <property type="entry name" value="CONSERVED PROTEIN"/>
    <property type="match status" value="1"/>
</dbReference>
<protein>
    <submittedName>
        <fullName evidence="2">Glyoxalase</fullName>
    </submittedName>
</protein>
<dbReference type="PROSITE" id="PS51819">
    <property type="entry name" value="VOC"/>
    <property type="match status" value="1"/>
</dbReference>
<evidence type="ECO:0000313" key="3">
    <source>
        <dbReference type="Proteomes" id="UP000242444"/>
    </source>
</evidence>
<gene>
    <name evidence="2" type="ORF">CFN78_26845</name>
</gene>
<evidence type="ECO:0000313" key="2">
    <source>
        <dbReference type="EMBL" id="OZM70185.1"/>
    </source>
</evidence>
<reference evidence="2 3" key="1">
    <citation type="submission" date="2017-07" db="EMBL/GenBank/DDBJ databases">
        <title>Amycolatopsis antarcticus sp. nov., isolated from the surface of an Antarcticus brown macroalga.</title>
        <authorList>
            <person name="Wang J."/>
            <person name="Leiva S."/>
            <person name="Huang J."/>
            <person name="Huang Y."/>
        </authorList>
    </citation>
    <scope>NUCLEOTIDE SEQUENCE [LARGE SCALE GENOMIC DNA]</scope>
    <source>
        <strain evidence="2 3">AU-G6</strain>
    </source>
</reference>
<dbReference type="AlphaFoldDB" id="A0A263CYK7"/>
<comment type="caution">
    <text evidence="2">The sequence shown here is derived from an EMBL/GenBank/DDBJ whole genome shotgun (WGS) entry which is preliminary data.</text>
</comment>
<dbReference type="CDD" id="cd06587">
    <property type="entry name" value="VOC"/>
    <property type="match status" value="1"/>
</dbReference>
<dbReference type="InParanoid" id="A0A263CYK7"/>
<dbReference type="InterPro" id="IPR041581">
    <property type="entry name" value="Glyoxalase_6"/>
</dbReference>
<keyword evidence="3" id="KW-1185">Reference proteome</keyword>
<dbReference type="Gene3D" id="3.10.180.10">
    <property type="entry name" value="2,3-Dihydroxybiphenyl 1,2-Dioxygenase, domain 1"/>
    <property type="match status" value="1"/>
</dbReference>
<accession>A0A263CYK7</accession>